<evidence type="ECO:0000313" key="1">
    <source>
        <dbReference type="EMBL" id="NYH91363.1"/>
    </source>
</evidence>
<sequence>MLDTDLTARPEHDSSEEAWLGFIDTWLRTAVGVAQGGHSLVLVGYSMPHQWEQQALRHFLGHIIYIALVCSDDELDRRLRERSWMGSPCERAPLLELNRTFRARTDMTVVETDHQSPEAVAELILSLTCLRSRPKDGGSS</sequence>
<evidence type="ECO:0000313" key="2">
    <source>
        <dbReference type="Proteomes" id="UP000579605"/>
    </source>
</evidence>
<reference evidence="1 2" key="1">
    <citation type="submission" date="2020-07" db="EMBL/GenBank/DDBJ databases">
        <title>Sequencing the genomes of 1000 actinobacteria strains.</title>
        <authorList>
            <person name="Klenk H.-P."/>
        </authorList>
    </citation>
    <scope>NUCLEOTIDE SEQUENCE [LARGE SCALE GENOMIC DNA]</scope>
    <source>
        <strain evidence="1 2">DSM 18448</strain>
    </source>
</reference>
<dbReference type="RefSeq" id="WP_179788951.1">
    <property type="nucleotide sequence ID" value="NZ_BAAARR010000023.1"/>
</dbReference>
<gene>
    <name evidence="1" type="ORF">F4554_004001</name>
</gene>
<accession>A0A852ZGD8</accession>
<dbReference type="InterPro" id="IPR027417">
    <property type="entry name" value="P-loop_NTPase"/>
</dbReference>
<name>A0A852ZGD8_9ACTN</name>
<evidence type="ECO:0008006" key="3">
    <source>
        <dbReference type="Google" id="ProtNLM"/>
    </source>
</evidence>
<protein>
    <recommendedName>
        <fullName evidence="3">Shikimate kinase</fullName>
    </recommendedName>
</protein>
<comment type="caution">
    <text evidence="1">The sequence shown here is derived from an EMBL/GenBank/DDBJ whole genome shotgun (WGS) entry which is preliminary data.</text>
</comment>
<dbReference type="EMBL" id="JACBZH010000001">
    <property type="protein sequence ID" value="NYH91363.1"/>
    <property type="molecule type" value="Genomic_DNA"/>
</dbReference>
<keyword evidence="2" id="KW-1185">Reference proteome</keyword>
<dbReference type="AlphaFoldDB" id="A0A852ZGD8"/>
<dbReference type="Proteomes" id="UP000579605">
    <property type="component" value="Unassembled WGS sequence"/>
</dbReference>
<organism evidence="1 2">
    <name type="scientific">Actinopolymorpha rutila</name>
    <dbReference type="NCBI Taxonomy" id="446787"/>
    <lineage>
        <taxon>Bacteria</taxon>
        <taxon>Bacillati</taxon>
        <taxon>Actinomycetota</taxon>
        <taxon>Actinomycetes</taxon>
        <taxon>Propionibacteriales</taxon>
        <taxon>Actinopolymorphaceae</taxon>
        <taxon>Actinopolymorpha</taxon>
    </lineage>
</organism>
<dbReference type="SUPFAM" id="SSF52540">
    <property type="entry name" value="P-loop containing nucleoside triphosphate hydrolases"/>
    <property type="match status" value="1"/>
</dbReference>
<proteinExistence type="predicted"/>
<dbReference type="Gene3D" id="3.40.50.300">
    <property type="entry name" value="P-loop containing nucleotide triphosphate hydrolases"/>
    <property type="match status" value="1"/>
</dbReference>